<reference evidence="1 3" key="1">
    <citation type="journal article" date="2014" name="BMC Genomics">
        <title>Genome sequence of Anopheles sinensis provides insight into genetics basis of mosquito competence for malaria parasites.</title>
        <authorList>
            <person name="Zhou D."/>
            <person name="Zhang D."/>
            <person name="Ding G."/>
            <person name="Shi L."/>
            <person name="Hou Q."/>
            <person name="Ye Y."/>
            <person name="Xu Y."/>
            <person name="Zhou H."/>
            <person name="Xiong C."/>
            <person name="Li S."/>
            <person name="Yu J."/>
            <person name="Hong S."/>
            <person name="Yu X."/>
            <person name="Zou P."/>
            <person name="Chen C."/>
            <person name="Chang X."/>
            <person name="Wang W."/>
            <person name="Lv Y."/>
            <person name="Sun Y."/>
            <person name="Ma L."/>
            <person name="Shen B."/>
            <person name="Zhu C."/>
        </authorList>
    </citation>
    <scope>NUCLEOTIDE SEQUENCE [LARGE SCALE GENOMIC DNA]</scope>
</reference>
<sequence length="139" mass="14815">MVEMGTAHGHTEELGAAWAKASRTGSSTGRASKNRTFAHNFRSPVPKNITTNLFHMRNNRQEATILCKEIEVIVCLCLGTAKAKTGAIASRSNSCAPRATGSLVLAYSHGDGPQTTITAIAQQQQQNSRGRRCASSTTV</sequence>
<dbReference type="EMBL" id="KE525331">
    <property type="protein sequence ID" value="KFB47464.1"/>
    <property type="molecule type" value="Genomic_DNA"/>
</dbReference>
<accession>A0A084WB70</accession>
<name>A0A084WB70_ANOSI</name>
<dbReference type="VEuPathDB" id="VectorBase:ASIC015413"/>
<dbReference type="AlphaFoldDB" id="A0A084WB70"/>
<organism evidence="1">
    <name type="scientific">Anopheles sinensis</name>
    <name type="common">Mosquito</name>
    <dbReference type="NCBI Taxonomy" id="74873"/>
    <lineage>
        <taxon>Eukaryota</taxon>
        <taxon>Metazoa</taxon>
        <taxon>Ecdysozoa</taxon>
        <taxon>Arthropoda</taxon>
        <taxon>Hexapoda</taxon>
        <taxon>Insecta</taxon>
        <taxon>Pterygota</taxon>
        <taxon>Neoptera</taxon>
        <taxon>Endopterygota</taxon>
        <taxon>Diptera</taxon>
        <taxon>Nematocera</taxon>
        <taxon>Culicoidea</taxon>
        <taxon>Culicidae</taxon>
        <taxon>Anophelinae</taxon>
        <taxon>Anopheles</taxon>
    </lineage>
</organism>
<proteinExistence type="predicted"/>
<evidence type="ECO:0000313" key="3">
    <source>
        <dbReference type="Proteomes" id="UP000030765"/>
    </source>
</evidence>
<evidence type="ECO:0000313" key="2">
    <source>
        <dbReference type="EnsemblMetazoa" id="ASIC015413-PA"/>
    </source>
</evidence>
<reference evidence="2" key="2">
    <citation type="submission" date="2020-05" db="UniProtKB">
        <authorList>
            <consortium name="EnsemblMetazoa"/>
        </authorList>
    </citation>
    <scope>IDENTIFICATION</scope>
</reference>
<dbReference type="Proteomes" id="UP000030765">
    <property type="component" value="Unassembled WGS sequence"/>
</dbReference>
<keyword evidence="3" id="KW-1185">Reference proteome</keyword>
<evidence type="ECO:0000313" key="1">
    <source>
        <dbReference type="EMBL" id="KFB47464.1"/>
    </source>
</evidence>
<protein>
    <submittedName>
        <fullName evidence="1 2">Uncharacterized protein</fullName>
    </submittedName>
</protein>
<dbReference type="EMBL" id="ATLV01022316">
    <property type="status" value="NOT_ANNOTATED_CDS"/>
    <property type="molecule type" value="Genomic_DNA"/>
</dbReference>
<dbReference type="EnsemblMetazoa" id="ASIC015413-RA">
    <property type="protein sequence ID" value="ASIC015413-PA"/>
    <property type="gene ID" value="ASIC015413"/>
</dbReference>
<gene>
    <name evidence="1" type="ORF">ZHAS_00015413</name>
</gene>